<evidence type="ECO:0000256" key="1">
    <source>
        <dbReference type="ARBA" id="ARBA00004429"/>
    </source>
</evidence>
<feature type="domain" description="Tripartite ATP-independent periplasmic transporters DctQ component" evidence="10">
    <location>
        <begin position="35"/>
        <end position="150"/>
    </location>
</feature>
<feature type="transmembrane region" description="Helical" evidence="9">
    <location>
        <begin position="20"/>
        <end position="39"/>
    </location>
</feature>
<evidence type="ECO:0000256" key="6">
    <source>
        <dbReference type="ARBA" id="ARBA00022989"/>
    </source>
</evidence>
<organism evidence="11 12">
    <name type="scientific">Colwellia psychrerythraea</name>
    <name type="common">Vibrio psychroerythus</name>
    <dbReference type="NCBI Taxonomy" id="28229"/>
    <lineage>
        <taxon>Bacteria</taxon>
        <taxon>Pseudomonadati</taxon>
        <taxon>Pseudomonadota</taxon>
        <taxon>Gammaproteobacteria</taxon>
        <taxon>Alteromonadales</taxon>
        <taxon>Colwelliaceae</taxon>
        <taxon>Colwellia</taxon>
    </lineage>
</organism>
<accession>A0A1Y5EMW5</accession>
<feature type="transmembrane region" description="Helical" evidence="9">
    <location>
        <begin position="98"/>
        <end position="122"/>
    </location>
</feature>
<dbReference type="PANTHER" id="PTHR35011">
    <property type="entry name" value="2,3-DIKETO-L-GULONATE TRAP TRANSPORTER SMALL PERMEASE PROTEIN YIAM"/>
    <property type="match status" value="1"/>
</dbReference>
<evidence type="ECO:0000256" key="2">
    <source>
        <dbReference type="ARBA" id="ARBA00022448"/>
    </source>
</evidence>
<dbReference type="Pfam" id="PF04290">
    <property type="entry name" value="DctQ"/>
    <property type="match status" value="1"/>
</dbReference>
<keyword evidence="4 9" id="KW-0997">Cell inner membrane</keyword>
<dbReference type="GO" id="GO:0015740">
    <property type="term" value="P:C4-dicarboxylate transport"/>
    <property type="evidence" value="ECO:0007669"/>
    <property type="project" value="TreeGrafter"/>
</dbReference>
<feature type="transmembrane region" description="Helical" evidence="9">
    <location>
        <begin position="142"/>
        <end position="166"/>
    </location>
</feature>
<comment type="caution">
    <text evidence="11">The sequence shown here is derived from an EMBL/GenBank/DDBJ whole genome shotgun (WGS) entry which is preliminary data.</text>
</comment>
<evidence type="ECO:0000256" key="8">
    <source>
        <dbReference type="ARBA" id="ARBA00038436"/>
    </source>
</evidence>
<comment type="subcellular location">
    <subcellularLocation>
        <location evidence="1 9">Cell inner membrane</location>
        <topology evidence="1 9">Multi-pass membrane protein</topology>
    </subcellularLocation>
</comment>
<sequence>MSFSAWLSTHYEERGLVKWLAFFLEVVAALTLLLLMLLTCTDVLGRYLFDNSLDAASELTEICIAILVFAEMPIITWRGGHVVVDILDRFIGKKVIKVLGLLSIFVMSSSLYYVAHRIFFIGARSIRRGEESEYLAIPMGHVVQYIAIMSWVTAGAVITYGIYILLFPHTPEQQSTHPLSSSQEAK</sequence>
<comment type="caution">
    <text evidence="9">Lacks conserved residue(s) required for the propagation of feature annotation.</text>
</comment>
<evidence type="ECO:0000256" key="4">
    <source>
        <dbReference type="ARBA" id="ARBA00022519"/>
    </source>
</evidence>
<dbReference type="GO" id="GO:0005886">
    <property type="term" value="C:plasma membrane"/>
    <property type="evidence" value="ECO:0007669"/>
    <property type="project" value="UniProtKB-SubCell"/>
</dbReference>
<protein>
    <recommendedName>
        <fullName evidence="9">TRAP transporter small permease protein</fullName>
    </recommendedName>
</protein>
<keyword evidence="2 9" id="KW-0813">Transport</keyword>
<proteinExistence type="inferred from homology"/>
<dbReference type="GO" id="GO:0022857">
    <property type="term" value="F:transmembrane transporter activity"/>
    <property type="evidence" value="ECO:0007669"/>
    <property type="project" value="UniProtKB-UniRule"/>
</dbReference>
<evidence type="ECO:0000256" key="3">
    <source>
        <dbReference type="ARBA" id="ARBA00022475"/>
    </source>
</evidence>
<evidence type="ECO:0000259" key="10">
    <source>
        <dbReference type="Pfam" id="PF04290"/>
    </source>
</evidence>
<keyword evidence="5 9" id="KW-0812">Transmembrane</keyword>
<comment type="subunit">
    <text evidence="9">The complex comprises the extracytoplasmic solute receptor protein and the two transmembrane proteins.</text>
</comment>
<dbReference type="PANTHER" id="PTHR35011:SF10">
    <property type="entry name" value="TRAP TRANSPORTER SMALL PERMEASE PROTEIN"/>
    <property type="match status" value="1"/>
</dbReference>
<evidence type="ECO:0000256" key="5">
    <source>
        <dbReference type="ARBA" id="ARBA00022692"/>
    </source>
</evidence>
<dbReference type="InterPro" id="IPR007387">
    <property type="entry name" value="TRAP_DctQ"/>
</dbReference>
<comment type="function">
    <text evidence="9">Part of the tripartite ATP-independent periplasmic (TRAP) transport system.</text>
</comment>
<dbReference type="EMBL" id="MAAF01000025">
    <property type="protein sequence ID" value="OUR83810.1"/>
    <property type="molecule type" value="Genomic_DNA"/>
</dbReference>
<evidence type="ECO:0000256" key="7">
    <source>
        <dbReference type="ARBA" id="ARBA00023136"/>
    </source>
</evidence>
<evidence type="ECO:0000256" key="9">
    <source>
        <dbReference type="RuleBase" id="RU369079"/>
    </source>
</evidence>
<name>A0A1Y5EMW5_COLPS</name>
<dbReference type="AlphaFoldDB" id="A0A1Y5EMW5"/>
<evidence type="ECO:0000313" key="12">
    <source>
        <dbReference type="Proteomes" id="UP000243053"/>
    </source>
</evidence>
<reference evidence="12" key="1">
    <citation type="journal article" date="2017" name="Proc. Natl. Acad. Sci. U.S.A.">
        <title>Simulation of Deepwater Horizon oil plume reveals substrate specialization within a complex community of hydrocarbon degraders.</title>
        <authorList>
            <person name="Hu P."/>
            <person name="Dubinsky E.A."/>
            <person name="Probst A.J."/>
            <person name="Wang J."/>
            <person name="Sieber C.M.K."/>
            <person name="Tom L.M."/>
            <person name="Gardinali P."/>
            <person name="Banfield J.F."/>
            <person name="Atlas R.M."/>
            <person name="Andersen G.L."/>
        </authorList>
    </citation>
    <scope>NUCLEOTIDE SEQUENCE [LARGE SCALE GENOMIC DNA]</scope>
</reference>
<dbReference type="Proteomes" id="UP000243053">
    <property type="component" value="Unassembled WGS sequence"/>
</dbReference>
<keyword evidence="6 9" id="KW-1133">Transmembrane helix</keyword>
<evidence type="ECO:0000313" key="11">
    <source>
        <dbReference type="EMBL" id="OUR83810.1"/>
    </source>
</evidence>
<keyword evidence="7 9" id="KW-0472">Membrane</keyword>
<dbReference type="InterPro" id="IPR055348">
    <property type="entry name" value="DctQ"/>
</dbReference>
<comment type="similarity">
    <text evidence="8 9">Belongs to the TRAP transporter small permease family.</text>
</comment>
<gene>
    <name evidence="11" type="ORF">A9Q75_04090</name>
</gene>
<keyword evidence="3" id="KW-1003">Cell membrane</keyword>